<dbReference type="GO" id="GO:0006152">
    <property type="term" value="P:purine nucleoside catabolic process"/>
    <property type="evidence" value="ECO:0007669"/>
    <property type="project" value="TreeGrafter"/>
</dbReference>
<dbReference type="CDD" id="cd00436">
    <property type="entry name" value="UP_TbUP-like"/>
    <property type="match status" value="1"/>
</dbReference>
<sequence length="289" mass="32363">MSKRIPESELIINPDGSIYHLNLKPEHLASTIIAVGDPDRVQKVSQYFDEIEFSISKREFVTHTGIYKGKRLTVISTGMGTDNIEIFMTEIDALVNIDLTTRIPKNNHTSLDIIRIGTSGSMQAEIPYGSLLASVFGIGLDTLMTYYITDFSDFERSVSREIREKLNLPFTPYCVEGSQKLLNLLGNDLIKGNTVTCPGFFGPQGREVRLKPAIPNIIEQLSAINLDGFRLTNFEMETAGYYAMGRMLGHEMLSLNAIVANRITQEFAKDSYNIVDQLIVQTLEKLAEK</sequence>
<dbReference type="PANTHER" id="PTHR43691:SF11">
    <property type="entry name" value="FI09636P-RELATED"/>
    <property type="match status" value="1"/>
</dbReference>
<evidence type="ECO:0000259" key="4">
    <source>
        <dbReference type="Pfam" id="PF01048"/>
    </source>
</evidence>
<dbReference type="GO" id="GO:0005829">
    <property type="term" value="C:cytosol"/>
    <property type="evidence" value="ECO:0007669"/>
    <property type="project" value="TreeGrafter"/>
</dbReference>
<evidence type="ECO:0000256" key="1">
    <source>
        <dbReference type="ARBA" id="ARBA00011888"/>
    </source>
</evidence>
<dbReference type="Gene3D" id="3.40.50.1580">
    <property type="entry name" value="Nucleoside phosphorylase domain"/>
    <property type="match status" value="1"/>
</dbReference>
<dbReference type="SUPFAM" id="SSF53167">
    <property type="entry name" value="Purine and uridine phosphorylases"/>
    <property type="match status" value="1"/>
</dbReference>
<gene>
    <name evidence="5" type="ORF">SAMN00777080_1686</name>
</gene>
<feature type="domain" description="Nucleoside phosphorylase" evidence="4">
    <location>
        <begin position="32"/>
        <end position="268"/>
    </location>
</feature>
<evidence type="ECO:0000256" key="3">
    <source>
        <dbReference type="ARBA" id="ARBA00048447"/>
    </source>
</evidence>
<dbReference type="InterPro" id="IPR035994">
    <property type="entry name" value="Nucleoside_phosphorylase_sf"/>
</dbReference>
<proteinExistence type="predicted"/>
<organism evidence="5 6">
    <name type="scientific">Aquiflexum balticum DSM 16537</name>
    <dbReference type="NCBI Taxonomy" id="758820"/>
    <lineage>
        <taxon>Bacteria</taxon>
        <taxon>Pseudomonadati</taxon>
        <taxon>Bacteroidota</taxon>
        <taxon>Cytophagia</taxon>
        <taxon>Cytophagales</taxon>
        <taxon>Cyclobacteriaceae</taxon>
        <taxon>Aquiflexum</taxon>
    </lineage>
</organism>
<dbReference type="Proteomes" id="UP000192333">
    <property type="component" value="Chromosome I"/>
</dbReference>
<dbReference type="EMBL" id="LT838813">
    <property type="protein sequence ID" value="SMD43107.1"/>
    <property type="molecule type" value="Genomic_DNA"/>
</dbReference>
<protein>
    <recommendedName>
        <fullName evidence="2">Uridine phosphorylase</fullName>
        <ecNumber evidence="1">2.4.2.3</ecNumber>
    </recommendedName>
</protein>
<dbReference type="AlphaFoldDB" id="A0A1W2H2B7"/>
<comment type="catalytic activity">
    <reaction evidence="3">
        <text>uridine + phosphate = alpha-D-ribose 1-phosphate + uracil</text>
        <dbReference type="Rhea" id="RHEA:24388"/>
        <dbReference type="ChEBI" id="CHEBI:16704"/>
        <dbReference type="ChEBI" id="CHEBI:17568"/>
        <dbReference type="ChEBI" id="CHEBI:43474"/>
        <dbReference type="ChEBI" id="CHEBI:57720"/>
        <dbReference type="EC" id="2.4.2.3"/>
    </reaction>
</comment>
<dbReference type="GO" id="GO:0004850">
    <property type="term" value="F:uridine phosphorylase activity"/>
    <property type="evidence" value="ECO:0007669"/>
    <property type="project" value="UniProtKB-EC"/>
</dbReference>
<name>A0A1W2H2B7_9BACT</name>
<accession>A0A1W2H2B7</accession>
<keyword evidence="6" id="KW-1185">Reference proteome</keyword>
<dbReference type="EC" id="2.4.2.3" evidence="1"/>
<dbReference type="RefSeq" id="WP_084119848.1">
    <property type="nucleotide sequence ID" value="NZ_LT838813.1"/>
</dbReference>
<evidence type="ECO:0000256" key="2">
    <source>
        <dbReference type="ARBA" id="ARBA00021980"/>
    </source>
</evidence>
<dbReference type="OrthoDB" id="9772602at2"/>
<dbReference type="Pfam" id="PF01048">
    <property type="entry name" value="PNP_UDP_1"/>
    <property type="match status" value="1"/>
</dbReference>
<dbReference type="PANTHER" id="PTHR43691">
    <property type="entry name" value="URIDINE PHOSPHORYLASE"/>
    <property type="match status" value="1"/>
</dbReference>
<dbReference type="InterPro" id="IPR000845">
    <property type="entry name" value="Nucleoside_phosphorylase_d"/>
</dbReference>
<dbReference type="GO" id="GO:0004731">
    <property type="term" value="F:purine-nucleoside phosphorylase activity"/>
    <property type="evidence" value="ECO:0007669"/>
    <property type="project" value="TreeGrafter"/>
</dbReference>
<dbReference type="STRING" id="758820.SAMN00777080_1686"/>
<evidence type="ECO:0000313" key="6">
    <source>
        <dbReference type="Proteomes" id="UP000192333"/>
    </source>
</evidence>
<evidence type="ECO:0000313" key="5">
    <source>
        <dbReference type="EMBL" id="SMD43107.1"/>
    </source>
</evidence>
<reference evidence="6" key="1">
    <citation type="submission" date="2017-04" db="EMBL/GenBank/DDBJ databases">
        <authorList>
            <person name="Varghese N."/>
            <person name="Submissions S."/>
        </authorList>
    </citation>
    <scope>NUCLEOTIDE SEQUENCE [LARGE SCALE GENOMIC DNA]</scope>
    <source>
        <strain evidence="6">DSM 16537</strain>
    </source>
</reference>